<name>A0A7W3Z983_9PSEU</name>
<dbReference type="EMBL" id="JACGZW010000002">
    <property type="protein sequence ID" value="MBB1152474.1"/>
    <property type="molecule type" value="Genomic_DNA"/>
</dbReference>
<dbReference type="Proteomes" id="UP000526734">
    <property type="component" value="Unassembled WGS sequence"/>
</dbReference>
<comment type="caution">
    <text evidence="1">The sequence shown here is derived from an EMBL/GenBank/DDBJ whole genome shotgun (WGS) entry which is preliminary data.</text>
</comment>
<evidence type="ECO:0000313" key="2">
    <source>
        <dbReference type="Proteomes" id="UP000526734"/>
    </source>
</evidence>
<evidence type="ECO:0000313" key="1">
    <source>
        <dbReference type="EMBL" id="MBB1152474.1"/>
    </source>
</evidence>
<dbReference type="RefSeq" id="WP_182889688.1">
    <property type="nucleotide sequence ID" value="NZ_JACGZW010000002.1"/>
</dbReference>
<sequence length="370" mass="41397">MSVLLEPLDDQQKNLLELVWSLFREKNQFPVYQYVEYMLRQRGYEATEILSSFPSISPDGSQAHYAAVYADPNTGTYLPDNRVCLTIAGLFHARDHLAMEIIGNFLVYLRALTVAQERIKESPFAVVDVEAGLVAALRDAGRDETTLPWVSKLVGREWLGVQVWNQNANDNDVVSRLSFLTSANFYTVEEYLTAITVAATPMPRVVAPEYRDPRALSRAITNFDITCELVLKTPLITKPAIDRTALFAQDAATDAEFREGLSALGELLGGFSVPGKSPSHAVGRLLDHLAQALPNIDQAQVQRAIDLFDAVRDLRNSSQHRKPSEKLIQACERLGLPFMQRDSKQAWDIVRGQMTDAFTILQEEIYAARP</sequence>
<dbReference type="AlphaFoldDB" id="A0A7W3Z983"/>
<protein>
    <submittedName>
        <fullName evidence="1">Uncharacterized protein</fullName>
    </submittedName>
</protein>
<proteinExistence type="predicted"/>
<organism evidence="1 2">
    <name type="scientific">Amycolatopsis dendrobii</name>
    <dbReference type="NCBI Taxonomy" id="2760662"/>
    <lineage>
        <taxon>Bacteria</taxon>
        <taxon>Bacillati</taxon>
        <taxon>Actinomycetota</taxon>
        <taxon>Actinomycetes</taxon>
        <taxon>Pseudonocardiales</taxon>
        <taxon>Pseudonocardiaceae</taxon>
        <taxon>Amycolatopsis</taxon>
    </lineage>
</organism>
<gene>
    <name evidence="1" type="ORF">H4281_04985</name>
</gene>
<keyword evidence="2" id="KW-1185">Reference proteome</keyword>
<reference evidence="1 2" key="1">
    <citation type="submission" date="2020-08" db="EMBL/GenBank/DDBJ databases">
        <title>Amycolatopsis sp. nov. DR6-1 isolated from Dendrobium heterocarpum.</title>
        <authorList>
            <person name="Tedsree N."/>
            <person name="Kuncharoen N."/>
            <person name="Likhitwitayawuid K."/>
            <person name="Tanasupawat S."/>
        </authorList>
    </citation>
    <scope>NUCLEOTIDE SEQUENCE [LARGE SCALE GENOMIC DNA]</scope>
    <source>
        <strain evidence="1 2">DR6-1</strain>
    </source>
</reference>
<accession>A0A7W3Z983</accession>